<dbReference type="InterPro" id="IPR007484">
    <property type="entry name" value="Peptidase_M28"/>
</dbReference>
<evidence type="ECO:0000259" key="1">
    <source>
        <dbReference type="Pfam" id="PF04389"/>
    </source>
</evidence>
<organism evidence="2 3">
    <name type="scientific">Candidatus Collierbacteria bacterium GW2011_GWC2_44_18</name>
    <dbReference type="NCBI Taxonomy" id="1618392"/>
    <lineage>
        <taxon>Bacteria</taxon>
        <taxon>Candidatus Collieribacteriota</taxon>
    </lineage>
</organism>
<dbReference type="AlphaFoldDB" id="A0A0G1HT19"/>
<dbReference type="Gene3D" id="3.40.630.10">
    <property type="entry name" value="Zn peptidases"/>
    <property type="match status" value="1"/>
</dbReference>
<name>A0A0G1HT19_9BACT</name>
<proteinExistence type="predicted"/>
<gene>
    <name evidence="2" type="ORF">UW41_C0002G0074</name>
</gene>
<evidence type="ECO:0000313" key="3">
    <source>
        <dbReference type="Proteomes" id="UP000034172"/>
    </source>
</evidence>
<dbReference type="STRING" id="1618392.UW41_C0002G0074"/>
<accession>A0A0G1HT19</accession>
<evidence type="ECO:0000313" key="2">
    <source>
        <dbReference type="EMBL" id="KKT49798.1"/>
    </source>
</evidence>
<dbReference type="SUPFAM" id="SSF53187">
    <property type="entry name" value="Zn-dependent exopeptidases"/>
    <property type="match status" value="1"/>
</dbReference>
<dbReference type="EMBL" id="LCIE01000002">
    <property type="protein sequence ID" value="KKT49798.1"/>
    <property type="molecule type" value="Genomic_DNA"/>
</dbReference>
<dbReference type="Pfam" id="PF04389">
    <property type="entry name" value="Peptidase_M28"/>
    <property type="match status" value="1"/>
</dbReference>
<reference evidence="2 3" key="1">
    <citation type="journal article" date="2015" name="Nature">
        <title>rRNA introns, odd ribosomes, and small enigmatic genomes across a large radiation of phyla.</title>
        <authorList>
            <person name="Brown C.T."/>
            <person name="Hug L.A."/>
            <person name="Thomas B.C."/>
            <person name="Sharon I."/>
            <person name="Castelle C.J."/>
            <person name="Singh A."/>
            <person name="Wilkins M.J."/>
            <person name="Williams K.H."/>
            <person name="Banfield J.F."/>
        </authorList>
    </citation>
    <scope>NUCLEOTIDE SEQUENCE [LARGE SCALE GENOMIC DNA]</scope>
</reference>
<feature type="domain" description="Peptidase M28" evidence="1">
    <location>
        <begin position="152"/>
        <end position="207"/>
    </location>
</feature>
<dbReference type="Proteomes" id="UP000034172">
    <property type="component" value="Unassembled WGS sequence"/>
</dbReference>
<sequence length="305" mass="34090">MWLILEAMDSIKKIITELSVFSPRQGENEIKAAKYIESFLSSHNVDFSVQTFKTEVSITISAELFLDDHQIPCLGGSFESGKITSASQVHFSPYSNYIETINYPSDPGVHISRANKSLLEKAVKISGEVMVEEFFFLSKNILVGNAVNPEKIVFAHYDSLGGGALDNAGSVAICLNLLTENRDLISENLFVFVGNEELSYDSPEYWGKGYREFEKQYLDLLNFAKEIIVVDGVGVTTPQTITENIEDAFPVRNLSTLISKVTWISSIQSEVLKCYHCLEDTPDKLNQVFLSQSQSMIKQKLLNSV</sequence>
<comment type="caution">
    <text evidence="2">The sequence shown here is derived from an EMBL/GenBank/DDBJ whole genome shotgun (WGS) entry which is preliminary data.</text>
</comment>
<protein>
    <recommendedName>
        <fullName evidence="1">Peptidase M28 domain-containing protein</fullName>
    </recommendedName>
</protein>